<reference evidence="2 3" key="1">
    <citation type="submission" date="2015-06" db="EMBL/GenBank/DDBJ databases">
        <title>Genome sequence of Mycobacterium conceptionense strain MLE.</title>
        <authorList>
            <person name="Greninger A.L."/>
            <person name="Cunningham G."/>
            <person name="Chiu C.Y."/>
            <person name="Miller S."/>
        </authorList>
    </citation>
    <scope>NUCLEOTIDE SEQUENCE [LARGE SCALE GENOMIC DNA]</scope>
    <source>
        <strain evidence="2 3">MLE</strain>
    </source>
</reference>
<protein>
    <submittedName>
        <fullName evidence="2">Uncharacterized protein</fullName>
    </submittedName>
</protein>
<proteinExistence type="predicted"/>
<keyword evidence="1" id="KW-0812">Transmembrane</keyword>
<dbReference type="EMBL" id="LFOD01000006">
    <property type="protein sequence ID" value="KMV18681.1"/>
    <property type="molecule type" value="Genomic_DNA"/>
</dbReference>
<name>A0A0J8UBE6_9MYCO</name>
<keyword evidence="1" id="KW-0472">Membrane</keyword>
<accession>A0A0J8UBE6</accession>
<dbReference type="Proteomes" id="UP000037594">
    <property type="component" value="Unassembled WGS sequence"/>
</dbReference>
<keyword evidence="1" id="KW-1133">Transmembrane helix</keyword>
<dbReference type="AlphaFoldDB" id="A0A0J8UBE6"/>
<feature type="transmembrane region" description="Helical" evidence="1">
    <location>
        <begin position="35"/>
        <end position="55"/>
    </location>
</feature>
<dbReference type="OrthoDB" id="9994813at2"/>
<gene>
    <name evidence="2" type="ORF">ACT17_09685</name>
</gene>
<evidence type="ECO:0000313" key="3">
    <source>
        <dbReference type="Proteomes" id="UP000037594"/>
    </source>
</evidence>
<evidence type="ECO:0000313" key="2">
    <source>
        <dbReference type="EMBL" id="KMV18681.1"/>
    </source>
</evidence>
<organism evidence="2 3">
    <name type="scientific">Mycolicibacterium conceptionense</name>
    <dbReference type="NCBI Taxonomy" id="451644"/>
    <lineage>
        <taxon>Bacteria</taxon>
        <taxon>Bacillati</taxon>
        <taxon>Actinomycetota</taxon>
        <taxon>Actinomycetes</taxon>
        <taxon>Mycobacteriales</taxon>
        <taxon>Mycobacteriaceae</taxon>
        <taxon>Mycolicibacterium</taxon>
    </lineage>
</organism>
<sequence length="125" mass="14199">MAAYRMTPARRAALEKAQEASARKRRKAHNRRRNVKIAVGVTGAATAGVAGGFAVHRLSLYRAEQELVSDPVNQIIIKRHVELARFHNDRLNRLRGFGFPIRKFSEEAARLEAIRILSKRKKKKT</sequence>
<comment type="caution">
    <text evidence="2">The sequence shown here is derived from an EMBL/GenBank/DDBJ whole genome shotgun (WGS) entry which is preliminary data.</text>
</comment>
<dbReference type="RefSeq" id="WP_109976537.1">
    <property type="nucleotide sequence ID" value="NZ_LFOD01000006.1"/>
</dbReference>
<evidence type="ECO:0000256" key="1">
    <source>
        <dbReference type="SAM" id="Phobius"/>
    </source>
</evidence>
<dbReference type="PATRIC" id="fig|451644.5.peg.1993"/>